<proteinExistence type="predicted"/>
<sequence>MRILRVYNKQYKETDHKHAINVCRVSLSILIDQVIILFSYKMTILRGLSLGQKGGRSLSIIFVMTEILIAAADITSLLVVALPHLKAGQSGFKQRDVSKTG</sequence>
<gene>
    <name evidence="2" type="ORF">BCV71DRAFT_237635</name>
</gene>
<keyword evidence="1" id="KW-0472">Membrane</keyword>
<feature type="transmembrane region" description="Helical" evidence="1">
    <location>
        <begin position="60"/>
        <end position="85"/>
    </location>
</feature>
<dbReference type="EMBL" id="KV921428">
    <property type="protein sequence ID" value="ORE15345.1"/>
    <property type="molecule type" value="Genomic_DNA"/>
</dbReference>
<protein>
    <submittedName>
        <fullName evidence="2">Uncharacterized protein</fullName>
    </submittedName>
</protein>
<evidence type="ECO:0000256" key="1">
    <source>
        <dbReference type="SAM" id="Phobius"/>
    </source>
</evidence>
<reference evidence="2 3" key="1">
    <citation type="journal article" date="2016" name="Proc. Natl. Acad. Sci. U.S.A.">
        <title>Lipid metabolic changes in an early divergent fungus govern the establishment of a mutualistic symbiosis with endobacteria.</title>
        <authorList>
            <person name="Lastovetsky O.A."/>
            <person name="Gaspar M.L."/>
            <person name="Mondo S.J."/>
            <person name="LaButti K.M."/>
            <person name="Sandor L."/>
            <person name="Grigoriev I.V."/>
            <person name="Henry S.A."/>
            <person name="Pawlowska T.E."/>
        </authorList>
    </citation>
    <scope>NUCLEOTIDE SEQUENCE [LARGE SCALE GENOMIC DNA]</scope>
    <source>
        <strain evidence="2 3">ATCC 11559</strain>
    </source>
</reference>
<evidence type="ECO:0000313" key="2">
    <source>
        <dbReference type="EMBL" id="ORE15345.1"/>
    </source>
</evidence>
<accession>A0A1X0RTI0</accession>
<dbReference type="AlphaFoldDB" id="A0A1X0RTI0"/>
<dbReference type="Proteomes" id="UP000242381">
    <property type="component" value="Unassembled WGS sequence"/>
</dbReference>
<name>A0A1X0RTI0_RHIZD</name>
<organism evidence="2 3">
    <name type="scientific">Rhizopus microsporus</name>
    <dbReference type="NCBI Taxonomy" id="58291"/>
    <lineage>
        <taxon>Eukaryota</taxon>
        <taxon>Fungi</taxon>
        <taxon>Fungi incertae sedis</taxon>
        <taxon>Mucoromycota</taxon>
        <taxon>Mucoromycotina</taxon>
        <taxon>Mucoromycetes</taxon>
        <taxon>Mucorales</taxon>
        <taxon>Mucorineae</taxon>
        <taxon>Rhizopodaceae</taxon>
        <taxon>Rhizopus</taxon>
    </lineage>
</organism>
<keyword evidence="1" id="KW-1133">Transmembrane helix</keyword>
<keyword evidence="1" id="KW-0812">Transmembrane</keyword>
<feature type="transmembrane region" description="Helical" evidence="1">
    <location>
        <begin position="21"/>
        <end position="40"/>
    </location>
</feature>
<evidence type="ECO:0000313" key="3">
    <source>
        <dbReference type="Proteomes" id="UP000242381"/>
    </source>
</evidence>